<name>A0A2I1G5G6_9GLOM</name>
<dbReference type="InterPro" id="IPR011009">
    <property type="entry name" value="Kinase-like_dom_sf"/>
</dbReference>
<keyword evidence="2" id="KW-0418">Kinase</keyword>
<comment type="caution">
    <text evidence="2">The sequence shown here is derived from an EMBL/GenBank/DDBJ whole genome shotgun (WGS) entry which is preliminary data.</text>
</comment>
<evidence type="ECO:0000313" key="2">
    <source>
        <dbReference type="EMBL" id="PKY41888.1"/>
    </source>
</evidence>
<gene>
    <name evidence="2" type="ORF">RhiirA4_455588</name>
</gene>
<dbReference type="Pfam" id="PF07714">
    <property type="entry name" value="PK_Tyr_Ser-Thr"/>
    <property type="match status" value="1"/>
</dbReference>
<dbReference type="PANTHER" id="PTHR44329">
    <property type="entry name" value="SERINE/THREONINE-PROTEIN KINASE TNNI3K-RELATED"/>
    <property type="match status" value="1"/>
</dbReference>
<dbReference type="GO" id="GO:0005524">
    <property type="term" value="F:ATP binding"/>
    <property type="evidence" value="ECO:0007669"/>
    <property type="project" value="InterPro"/>
</dbReference>
<dbReference type="InterPro" id="IPR000719">
    <property type="entry name" value="Prot_kinase_dom"/>
</dbReference>
<dbReference type="VEuPathDB" id="FungiDB:RhiirFUN_011757"/>
<dbReference type="InterPro" id="IPR051681">
    <property type="entry name" value="Ser/Thr_Kinases-Pseudokinases"/>
</dbReference>
<dbReference type="EMBL" id="LLXI01000172">
    <property type="protein sequence ID" value="PKY41888.1"/>
    <property type="molecule type" value="Genomic_DNA"/>
</dbReference>
<feature type="domain" description="Protein kinase" evidence="1">
    <location>
        <begin position="29"/>
        <end position="279"/>
    </location>
</feature>
<dbReference type="InterPro" id="IPR001245">
    <property type="entry name" value="Ser-Thr/Tyr_kinase_cat_dom"/>
</dbReference>
<dbReference type="AlphaFoldDB" id="A0A2I1G5G6"/>
<reference evidence="2 3" key="1">
    <citation type="submission" date="2015-10" db="EMBL/GenBank/DDBJ databases">
        <title>Genome analyses suggest a sexual origin of heterokaryosis in a supposedly ancient asexual fungus.</title>
        <authorList>
            <person name="Ropars J."/>
            <person name="Sedzielewska K."/>
            <person name="Noel J."/>
            <person name="Charron P."/>
            <person name="Farinelli L."/>
            <person name="Marton T."/>
            <person name="Kruger M."/>
            <person name="Pelin A."/>
            <person name="Brachmann A."/>
            <person name="Corradi N."/>
        </authorList>
    </citation>
    <scope>NUCLEOTIDE SEQUENCE [LARGE SCALE GENOMIC DNA]</scope>
    <source>
        <strain evidence="2 3">A4</strain>
    </source>
</reference>
<sequence length="448" mass="52270">MSILNSDPRVWLEKAIAEKYLKYYEYNEFDNIEAISHSCYGSVYRAKWKGINMALKYSDNSTIEEFVNELRLQLEVHYHENIIRFYGISSKQTNKYLLVMEYADGGTLQSYLKENFKKLEWGDKYRLALQLASAVSCMHNERIVHCDLHSQNILVHRHNIKLADFGLSRKINDLLTDARGVIPYVDPQYLDSIEIKSLNETYDVYSVGVLFWQISSGYIPFENVDYDANLIMDIKKGRREYDVKDTLIEYSDLYKKCWESDPNKRPTMQKIVESLEAIIFENKKIDDTTLYVENKSQDHTSASCISDSTNDMPSDDFRLCLNQSMEENVRNSDLINRVENMSILSNNIENTKIWTRKDITCTLRNRHSLSNYIKQISQRSSDISVDGAIRRRKERSISKNYCYLKRAQYSECISSDDVICSVKEINACHRRKATSGYVDFGVFGHGFR</sequence>
<accession>A0A2I1G5G6</accession>
<keyword evidence="2" id="KW-0808">Transferase</keyword>
<dbReference type="Gene3D" id="1.10.510.10">
    <property type="entry name" value="Transferase(Phosphotransferase) domain 1"/>
    <property type="match status" value="1"/>
</dbReference>
<dbReference type="PRINTS" id="PR00109">
    <property type="entry name" value="TYRKINASE"/>
</dbReference>
<organism evidence="2 3">
    <name type="scientific">Rhizophagus irregularis</name>
    <dbReference type="NCBI Taxonomy" id="588596"/>
    <lineage>
        <taxon>Eukaryota</taxon>
        <taxon>Fungi</taxon>
        <taxon>Fungi incertae sedis</taxon>
        <taxon>Mucoromycota</taxon>
        <taxon>Glomeromycotina</taxon>
        <taxon>Glomeromycetes</taxon>
        <taxon>Glomerales</taxon>
        <taxon>Glomeraceae</taxon>
        <taxon>Rhizophagus</taxon>
    </lineage>
</organism>
<dbReference type="Proteomes" id="UP000234323">
    <property type="component" value="Unassembled WGS sequence"/>
</dbReference>
<dbReference type="VEuPathDB" id="FungiDB:FUN_014603"/>
<protein>
    <submittedName>
        <fullName evidence="2">Kinase-like protein</fullName>
    </submittedName>
</protein>
<dbReference type="PROSITE" id="PS50011">
    <property type="entry name" value="PROTEIN_KINASE_DOM"/>
    <property type="match status" value="1"/>
</dbReference>
<evidence type="ECO:0000259" key="1">
    <source>
        <dbReference type="PROSITE" id="PS50011"/>
    </source>
</evidence>
<dbReference type="SUPFAM" id="SSF56112">
    <property type="entry name" value="Protein kinase-like (PK-like)"/>
    <property type="match status" value="1"/>
</dbReference>
<dbReference type="VEuPathDB" id="FungiDB:RhiirA1_504337"/>
<proteinExistence type="predicted"/>
<dbReference type="VEuPathDB" id="FungiDB:RhiirA1_34635"/>
<evidence type="ECO:0000313" key="3">
    <source>
        <dbReference type="Proteomes" id="UP000234323"/>
    </source>
</evidence>
<keyword evidence="3" id="KW-1185">Reference proteome</keyword>
<dbReference type="GO" id="GO:0004674">
    <property type="term" value="F:protein serine/threonine kinase activity"/>
    <property type="evidence" value="ECO:0007669"/>
    <property type="project" value="TreeGrafter"/>
</dbReference>